<dbReference type="AlphaFoldDB" id="A0A1L9SXX5"/>
<evidence type="ECO:0000313" key="2">
    <source>
        <dbReference type="Proteomes" id="UP000184356"/>
    </source>
</evidence>
<dbReference type="VEuPathDB" id="FungiDB:ASPSYDRAFT_107410"/>
<organism evidence="1 2">
    <name type="scientific">Aspergillus sydowii CBS 593.65</name>
    <dbReference type="NCBI Taxonomy" id="1036612"/>
    <lineage>
        <taxon>Eukaryota</taxon>
        <taxon>Fungi</taxon>
        <taxon>Dikarya</taxon>
        <taxon>Ascomycota</taxon>
        <taxon>Pezizomycotina</taxon>
        <taxon>Eurotiomycetes</taxon>
        <taxon>Eurotiomycetidae</taxon>
        <taxon>Eurotiales</taxon>
        <taxon>Aspergillaceae</taxon>
        <taxon>Aspergillus</taxon>
        <taxon>Aspergillus subgen. Nidulantes</taxon>
    </lineage>
</organism>
<dbReference type="Proteomes" id="UP000184356">
    <property type="component" value="Unassembled WGS sequence"/>
</dbReference>
<name>A0A1L9SXX5_9EURO</name>
<reference evidence="2" key="1">
    <citation type="journal article" date="2017" name="Genome Biol.">
        <title>Comparative genomics reveals high biological diversity and specific adaptations in the industrially and medically important fungal genus Aspergillus.</title>
        <authorList>
            <person name="de Vries R.P."/>
            <person name="Riley R."/>
            <person name="Wiebenga A."/>
            <person name="Aguilar-Osorio G."/>
            <person name="Amillis S."/>
            <person name="Uchima C.A."/>
            <person name="Anderluh G."/>
            <person name="Asadollahi M."/>
            <person name="Askin M."/>
            <person name="Barry K."/>
            <person name="Battaglia E."/>
            <person name="Bayram O."/>
            <person name="Benocci T."/>
            <person name="Braus-Stromeyer S.A."/>
            <person name="Caldana C."/>
            <person name="Canovas D."/>
            <person name="Cerqueira G.C."/>
            <person name="Chen F."/>
            <person name="Chen W."/>
            <person name="Choi C."/>
            <person name="Clum A."/>
            <person name="Dos Santos R.A."/>
            <person name="Damasio A.R."/>
            <person name="Diallinas G."/>
            <person name="Emri T."/>
            <person name="Fekete E."/>
            <person name="Flipphi M."/>
            <person name="Freyberg S."/>
            <person name="Gallo A."/>
            <person name="Gournas C."/>
            <person name="Habgood R."/>
            <person name="Hainaut M."/>
            <person name="Harispe M.L."/>
            <person name="Henrissat B."/>
            <person name="Hilden K.S."/>
            <person name="Hope R."/>
            <person name="Hossain A."/>
            <person name="Karabika E."/>
            <person name="Karaffa L."/>
            <person name="Karanyi Z."/>
            <person name="Krasevec N."/>
            <person name="Kuo A."/>
            <person name="Kusch H."/>
            <person name="LaButti K."/>
            <person name="Lagendijk E.L."/>
            <person name="Lapidus A."/>
            <person name="Levasseur A."/>
            <person name="Lindquist E."/>
            <person name="Lipzen A."/>
            <person name="Logrieco A.F."/>
            <person name="MacCabe A."/>
            <person name="Maekelae M.R."/>
            <person name="Malavazi I."/>
            <person name="Melin P."/>
            <person name="Meyer V."/>
            <person name="Mielnichuk N."/>
            <person name="Miskei M."/>
            <person name="Molnar A.P."/>
            <person name="Mule G."/>
            <person name="Ngan C.Y."/>
            <person name="Orejas M."/>
            <person name="Orosz E."/>
            <person name="Ouedraogo J.P."/>
            <person name="Overkamp K.M."/>
            <person name="Park H.-S."/>
            <person name="Perrone G."/>
            <person name="Piumi F."/>
            <person name="Punt P.J."/>
            <person name="Ram A.F."/>
            <person name="Ramon A."/>
            <person name="Rauscher S."/>
            <person name="Record E."/>
            <person name="Riano-Pachon D.M."/>
            <person name="Robert V."/>
            <person name="Roehrig J."/>
            <person name="Ruller R."/>
            <person name="Salamov A."/>
            <person name="Salih N.S."/>
            <person name="Samson R.A."/>
            <person name="Sandor E."/>
            <person name="Sanguinetti M."/>
            <person name="Schuetze T."/>
            <person name="Sepcic K."/>
            <person name="Shelest E."/>
            <person name="Sherlock G."/>
            <person name="Sophianopoulou V."/>
            <person name="Squina F.M."/>
            <person name="Sun H."/>
            <person name="Susca A."/>
            <person name="Todd R.B."/>
            <person name="Tsang A."/>
            <person name="Unkles S.E."/>
            <person name="van de Wiele N."/>
            <person name="van Rossen-Uffink D."/>
            <person name="Oliveira J.V."/>
            <person name="Vesth T.C."/>
            <person name="Visser J."/>
            <person name="Yu J.-H."/>
            <person name="Zhou M."/>
            <person name="Andersen M.R."/>
            <person name="Archer D.B."/>
            <person name="Baker S.E."/>
            <person name="Benoit I."/>
            <person name="Brakhage A.A."/>
            <person name="Braus G.H."/>
            <person name="Fischer R."/>
            <person name="Frisvad J.C."/>
            <person name="Goldman G.H."/>
            <person name="Houbraken J."/>
            <person name="Oakley B."/>
            <person name="Pocsi I."/>
            <person name="Scazzocchio C."/>
            <person name="Seiboth B."/>
            <person name="vanKuyk P.A."/>
            <person name="Wortman J."/>
            <person name="Dyer P.S."/>
            <person name="Grigoriev I.V."/>
        </authorList>
    </citation>
    <scope>NUCLEOTIDE SEQUENCE [LARGE SCALE GENOMIC DNA]</scope>
    <source>
        <strain evidence="2">CBS 593.65</strain>
    </source>
</reference>
<protein>
    <submittedName>
        <fullName evidence="1">Uncharacterized protein</fullName>
    </submittedName>
</protein>
<sequence length="88" mass="9828">MARQQIQMLEQGLDGQAEFSTVMPGDAGTVRALTRRYPLRIRILSTLALVMRFLPEGVKQSINLRDRADVASVFVALVNHWLFEAGGE</sequence>
<gene>
    <name evidence="1" type="ORF">ASPSYDRAFT_107410</name>
</gene>
<dbReference type="OrthoDB" id="4507988at2759"/>
<feature type="non-terminal residue" evidence="1">
    <location>
        <position position="88"/>
    </location>
</feature>
<dbReference type="RefSeq" id="XP_040695689.1">
    <property type="nucleotide sequence ID" value="XM_040839881.1"/>
</dbReference>
<evidence type="ECO:0000313" key="1">
    <source>
        <dbReference type="EMBL" id="OJJ51883.1"/>
    </source>
</evidence>
<accession>A0A1L9SXX5</accession>
<keyword evidence="2" id="KW-1185">Reference proteome</keyword>
<dbReference type="GeneID" id="63755954"/>
<proteinExistence type="predicted"/>
<dbReference type="EMBL" id="KV878616">
    <property type="protein sequence ID" value="OJJ51883.1"/>
    <property type="molecule type" value="Genomic_DNA"/>
</dbReference>